<evidence type="ECO:0000256" key="5">
    <source>
        <dbReference type="RuleBase" id="RU003956"/>
    </source>
</evidence>
<evidence type="ECO:0000256" key="4">
    <source>
        <dbReference type="PIRSR" id="PIRSR601765-1"/>
    </source>
</evidence>
<dbReference type="Gene3D" id="3.40.1050.10">
    <property type="entry name" value="Carbonic anhydrase"/>
    <property type="match status" value="1"/>
</dbReference>
<dbReference type="EMBL" id="MU004200">
    <property type="protein sequence ID" value="KAF2489009.1"/>
    <property type="molecule type" value="Genomic_DNA"/>
</dbReference>
<comment type="catalytic activity">
    <reaction evidence="5">
        <text>hydrogencarbonate + H(+) = CO2 + H2O</text>
        <dbReference type="Rhea" id="RHEA:10748"/>
        <dbReference type="ChEBI" id="CHEBI:15377"/>
        <dbReference type="ChEBI" id="CHEBI:15378"/>
        <dbReference type="ChEBI" id="CHEBI:16526"/>
        <dbReference type="ChEBI" id="CHEBI:17544"/>
        <dbReference type="EC" id="4.2.1.1"/>
    </reaction>
</comment>
<feature type="binding site" evidence="4">
    <location>
        <position position="99"/>
    </location>
    <ligand>
        <name>Zn(2+)</name>
        <dbReference type="ChEBI" id="CHEBI:29105"/>
    </ligand>
</feature>
<evidence type="ECO:0000256" key="3">
    <source>
        <dbReference type="ARBA" id="ARBA00022833"/>
    </source>
</evidence>
<keyword evidence="2 4" id="KW-0479">Metal-binding</keyword>
<keyword evidence="5" id="KW-0456">Lyase</keyword>
<comment type="function">
    <text evidence="5">Reversible hydration of carbon dioxide.</text>
</comment>
<dbReference type="OrthoDB" id="10248475at2759"/>
<comment type="cofactor">
    <cofactor evidence="4">
        <name>Zn(2+)</name>
        <dbReference type="ChEBI" id="CHEBI:29105"/>
    </cofactor>
    <text evidence="4">Binds 1 zinc ion per subunit.</text>
</comment>
<comment type="similarity">
    <text evidence="1 5">Belongs to the beta-class carbonic anhydrase family.</text>
</comment>
<protein>
    <recommendedName>
        <fullName evidence="5">Carbonic anhydrase</fullName>
        <ecNumber evidence="5">4.2.1.1</ecNumber>
    </recommendedName>
    <alternativeName>
        <fullName evidence="5">Carbonate dehydratase</fullName>
    </alternativeName>
</protein>
<evidence type="ECO:0000256" key="2">
    <source>
        <dbReference type="ARBA" id="ARBA00022723"/>
    </source>
</evidence>
<sequence>MTAPLTVQALLDRHANGIHQHRPIPTFAEIGAAGKLPHIAVVTCADTRCNPEDFLHLNLGEVIIFRNPGGSTASALPGLLAIDNLVTLEDIIVVKHTDCGATIFRDDTIRETIKQRVPDHATEVDAMSFGNITTSLEDSVRENLSFLKGSALIRKELADRCVGFVFDIKTGALNRVE</sequence>
<dbReference type="InterPro" id="IPR001765">
    <property type="entry name" value="Carbonic_anhydrase"/>
</dbReference>
<feature type="binding site" evidence="4">
    <location>
        <position position="44"/>
    </location>
    <ligand>
        <name>Zn(2+)</name>
        <dbReference type="ChEBI" id="CHEBI:29105"/>
    </ligand>
</feature>
<dbReference type="GO" id="GO:0008270">
    <property type="term" value="F:zinc ion binding"/>
    <property type="evidence" value="ECO:0007669"/>
    <property type="project" value="UniProtKB-UniRule"/>
</dbReference>
<gene>
    <name evidence="6" type="ORF">BU16DRAFT_220897</name>
</gene>
<accession>A0A6A6QAC9</accession>
<reference evidence="6" key="1">
    <citation type="journal article" date="2020" name="Stud. Mycol.">
        <title>101 Dothideomycetes genomes: a test case for predicting lifestyles and emergence of pathogens.</title>
        <authorList>
            <person name="Haridas S."/>
            <person name="Albert R."/>
            <person name="Binder M."/>
            <person name="Bloem J."/>
            <person name="Labutti K."/>
            <person name="Salamov A."/>
            <person name="Andreopoulos B."/>
            <person name="Baker S."/>
            <person name="Barry K."/>
            <person name="Bills G."/>
            <person name="Bluhm B."/>
            <person name="Cannon C."/>
            <person name="Castanera R."/>
            <person name="Culley D."/>
            <person name="Daum C."/>
            <person name="Ezra D."/>
            <person name="Gonzalez J."/>
            <person name="Henrissat B."/>
            <person name="Kuo A."/>
            <person name="Liang C."/>
            <person name="Lipzen A."/>
            <person name="Lutzoni F."/>
            <person name="Magnuson J."/>
            <person name="Mondo S."/>
            <person name="Nolan M."/>
            <person name="Ohm R."/>
            <person name="Pangilinan J."/>
            <person name="Park H.-J."/>
            <person name="Ramirez L."/>
            <person name="Alfaro M."/>
            <person name="Sun H."/>
            <person name="Tritt A."/>
            <person name="Yoshinaga Y."/>
            <person name="Zwiers L.-H."/>
            <person name="Turgeon B."/>
            <person name="Goodwin S."/>
            <person name="Spatafora J."/>
            <person name="Crous P."/>
            <person name="Grigoriev I."/>
        </authorList>
    </citation>
    <scope>NUCLEOTIDE SEQUENCE</scope>
    <source>
        <strain evidence="6">CBS 269.34</strain>
    </source>
</reference>
<keyword evidence="7" id="KW-1185">Reference proteome</keyword>
<dbReference type="PANTHER" id="PTHR43175">
    <property type="entry name" value="CARBONIC ANHYDRASE"/>
    <property type="match status" value="1"/>
</dbReference>
<dbReference type="Proteomes" id="UP000799750">
    <property type="component" value="Unassembled WGS sequence"/>
</dbReference>
<evidence type="ECO:0000313" key="7">
    <source>
        <dbReference type="Proteomes" id="UP000799750"/>
    </source>
</evidence>
<dbReference type="AlphaFoldDB" id="A0A6A6QAC9"/>
<dbReference type="GO" id="GO:0004089">
    <property type="term" value="F:carbonate dehydratase activity"/>
    <property type="evidence" value="ECO:0007669"/>
    <property type="project" value="UniProtKB-UniRule"/>
</dbReference>
<feature type="binding site" evidence="4">
    <location>
        <position position="46"/>
    </location>
    <ligand>
        <name>Zn(2+)</name>
        <dbReference type="ChEBI" id="CHEBI:29105"/>
    </ligand>
</feature>
<organism evidence="6 7">
    <name type="scientific">Lophium mytilinum</name>
    <dbReference type="NCBI Taxonomy" id="390894"/>
    <lineage>
        <taxon>Eukaryota</taxon>
        <taxon>Fungi</taxon>
        <taxon>Dikarya</taxon>
        <taxon>Ascomycota</taxon>
        <taxon>Pezizomycotina</taxon>
        <taxon>Dothideomycetes</taxon>
        <taxon>Pleosporomycetidae</taxon>
        <taxon>Mytilinidiales</taxon>
        <taxon>Mytilinidiaceae</taxon>
        <taxon>Lophium</taxon>
    </lineage>
</organism>
<feature type="binding site" evidence="4">
    <location>
        <position position="96"/>
    </location>
    <ligand>
        <name>Zn(2+)</name>
        <dbReference type="ChEBI" id="CHEBI:29105"/>
    </ligand>
</feature>
<proteinExistence type="inferred from homology"/>
<dbReference type="SUPFAM" id="SSF53056">
    <property type="entry name" value="beta-carbonic anhydrase, cab"/>
    <property type="match status" value="1"/>
</dbReference>
<dbReference type="InterPro" id="IPR036874">
    <property type="entry name" value="Carbonic_anhydrase_sf"/>
</dbReference>
<evidence type="ECO:0000313" key="6">
    <source>
        <dbReference type="EMBL" id="KAF2489009.1"/>
    </source>
</evidence>
<name>A0A6A6QAC9_9PEZI</name>
<dbReference type="Pfam" id="PF00484">
    <property type="entry name" value="Pro_CA"/>
    <property type="match status" value="1"/>
</dbReference>
<dbReference type="SMART" id="SM00947">
    <property type="entry name" value="Pro_CA"/>
    <property type="match status" value="1"/>
</dbReference>
<evidence type="ECO:0000256" key="1">
    <source>
        <dbReference type="ARBA" id="ARBA00006217"/>
    </source>
</evidence>
<dbReference type="EC" id="4.2.1.1" evidence="5"/>
<keyword evidence="3 4" id="KW-0862">Zinc</keyword>
<dbReference type="PANTHER" id="PTHR43175:SF3">
    <property type="entry name" value="CARBON DISULFIDE HYDROLASE"/>
    <property type="match status" value="1"/>
</dbReference>